<evidence type="ECO:0008006" key="3">
    <source>
        <dbReference type="Google" id="ProtNLM"/>
    </source>
</evidence>
<dbReference type="Pfam" id="PF10903">
    <property type="entry name" value="DUF2691"/>
    <property type="match status" value="1"/>
</dbReference>
<proteinExistence type="predicted"/>
<dbReference type="GeneID" id="67467515"/>
<sequence>MKRGITVDILDGYDNLLWKVLKPIDITVFDWQVMGREEAYIIIGDELGPELFSEDNEIMEGSELKKLIKDNIYYLLFLDLKACPKGEVIGEIATFEEFKESKCEVVVLVADGEYIQIYAKNQEEIEMMYENAVNQGFYVEYITDENDGRTRLSVW</sequence>
<gene>
    <name evidence="1" type="ORF">CAB88_15710</name>
</gene>
<dbReference type="EMBL" id="CP021061">
    <property type="protein sequence ID" value="ARP58434.1"/>
    <property type="molecule type" value="Genomic_DNA"/>
</dbReference>
<dbReference type="AlphaFoldDB" id="A0A1W6WPD2"/>
<keyword evidence="2" id="KW-1185">Reference proteome</keyword>
<name>A0A1W6WPD2_BACTU</name>
<evidence type="ECO:0000313" key="2">
    <source>
        <dbReference type="Proteomes" id="UP000194143"/>
    </source>
</evidence>
<dbReference type="InterPro" id="IPR020216">
    <property type="entry name" value="Uncharacterised_YncE"/>
</dbReference>
<protein>
    <recommendedName>
        <fullName evidence="3">DUF2691 family protein</fullName>
    </recommendedName>
</protein>
<organism evidence="1 2">
    <name type="scientific">Bacillus thuringiensis</name>
    <dbReference type="NCBI Taxonomy" id="1428"/>
    <lineage>
        <taxon>Bacteria</taxon>
        <taxon>Bacillati</taxon>
        <taxon>Bacillota</taxon>
        <taxon>Bacilli</taxon>
        <taxon>Bacillales</taxon>
        <taxon>Bacillaceae</taxon>
        <taxon>Bacillus</taxon>
        <taxon>Bacillus cereus group</taxon>
    </lineage>
</organism>
<dbReference type="RefSeq" id="WP_000820196.1">
    <property type="nucleotide sequence ID" value="NZ_CP021061.1"/>
</dbReference>
<evidence type="ECO:0000313" key="1">
    <source>
        <dbReference type="EMBL" id="ARP58434.1"/>
    </source>
</evidence>
<reference evidence="1 2" key="1">
    <citation type="submission" date="2017-04" db="EMBL/GenBank/DDBJ databases">
        <title>Complete Genome Sequence of Bacillus thuringiensis type Strain ATCC 10792.</title>
        <authorList>
            <person name="Oh D.-H."/>
            <person name="Park B.-J."/>
            <person name="Shuai W."/>
            <person name="Chelliah R."/>
        </authorList>
    </citation>
    <scope>NUCLEOTIDE SEQUENCE [LARGE SCALE GENOMIC DNA]</scope>
    <source>
        <strain evidence="1 2">ATCC 10792</strain>
    </source>
</reference>
<dbReference type="Proteomes" id="UP000194143">
    <property type="component" value="Chromosome"/>
</dbReference>
<accession>A0A1W6WPD2</accession>